<protein>
    <submittedName>
        <fullName evidence="2">Uncharacterized protein</fullName>
    </submittedName>
</protein>
<sequence>MRGSCGSVWAGAWQGCDRDRSAPVHVWQSGASTPILRIVTSNVRNPTSNVQPHTHEEPAR</sequence>
<gene>
    <name evidence="2" type="ORF">BHAP_2156</name>
</gene>
<keyword evidence="3" id="KW-1185">Reference proteome</keyword>
<dbReference type="PROSITE" id="PS51257">
    <property type="entry name" value="PROKAR_LIPOPROTEIN"/>
    <property type="match status" value="1"/>
</dbReference>
<proteinExistence type="predicted"/>
<evidence type="ECO:0000256" key="1">
    <source>
        <dbReference type="SAM" id="MobiDB-lite"/>
    </source>
</evidence>
<name>A0A261FTL2_9BIFI</name>
<accession>A0A261FTL2</accession>
<comment type="caution">
    <text evidence="2">The sequence shown here is derived from an EMBL/GenBank/DDBJ whole genome shotgun (WGS) entry which is preliminary data.</text>
</comment>
<reference evidence="2 3" key="1">
    <citation type="journal article" date="2017" name="BMC Genomics">
        <title>Comparative genomic and phylogenomic analyses of the Bifidobacteriaceae family.</title>
        <authorList>
            <person name="Lugli G.A."/>
            <person name="Milani C."/>
            <person name="Turroni F."/>
            <person name="Duranti S."/>
            <person name="Mancabelli L."/>
            <person name="Mangifesta M."/>
            <person name="Ferrario C."/>
            <person name="Modesto M."/>
            <person name="Mattarelli P."/>
            <person name="Jiri K."/>
            <person name="van Sinderen D."/>
            <person name="Ventura M."/>
        </authorList>
    </citation>
    <scope>NUCLEOTIDE SEQUENCE [LARGE SCALE GENOMIC DNA]</scope>
    <source>
        <strain evidence="2 3">DSM 100202</strain>
    </source>
</reference>
<evidence type="ECO:0000313" key="3">
    <source>
        <dbReference type="Proteomes" id="UP000216074"/>
    </source>
</evidence>
<dbReference type="Proteomes" id="UP000216074">
    <property type="component" value="Unassembled WGS sequence"/>
</dbReference>
<dbReference type="AlphaFoldDB" id="A0A261FTL2"/>
<organism evidence="2 3">
    <name type="scientific">Bifidobacterium hapali</name>
    <dbReference type="NCBI Taxonomy" id="1630172"/>
    <lineage>
        <taxon>Bacteria</taxon>
        <taxon>Bacillati</taxon>
        <taxon>Actinomycetota</taxon>
        <taxon>Actinomycetes</taxon>
        <taxon>Bifidobacteriales</taxon>
        <taxon>Bifidobacteriaceae</taxon>
        <taxon>Bifidobacterium</taxon>
    </lineage>
</organism>
<dbReference type="EMBL" id="MWWY01000049">
    <property type="protein sequence ID" value="OZG62106.1"/>
    <property type="molecule type" value="Genomic_DNA"/>
</dbReference>
<feature type="region of interest" description="Disordered" evidence="1">
    <location>
        <begin position="38"/>
        <end position="60"/>
    </location>
</feature>
<evidence type="ECO:0000313" key="2">
    <source>
        <dbReference type="EMBL" id="OZG62106.1"/>
    </source>
</evidence>
<feature type="compositionally biased region" description="Polar residues" evidence="1">
    <location>
        <begin position="39"/>
        <end position="52"/>
    </location>
</feature>